<accession>A0ABV0AF25</accession>
<comment type="caution">
    <text evidence="1">The sequence shown here is derived from an EMBL/GenBank/DDBJ whole genome shotgun (WGS) entry which is preliminary data.</text>
</comment>
<reference evidence="1 2" key="1">
    <citation type="submission" date="2024-01" db="EMBL/GenBank/DDBJ databases">
        <title>Mariniflexile litorale sp. nov., isolated from the shallow sediments of the Sea of Japan.</title>
        <authorList>
            <person name="Romanenko L."/>
            <person name="Bystritskaya E."/>
            <person name="Isaeva M."/>
        </authorList>
    </citation>
    <scope>NUCLEOTIDE SEQUENCE [LARGE SCALE GENOMIC DNA]</scope>
    <source>
        <strain evidence="1 2">KCTC 32427</strain>
    </source>
</reference>
<dbReference type="InterPro" id="IPR046219">
    <property type="entry name" value="DUF6252"/>
</dbReference>
<name>A0ABV0AF25_9FLAO</name>
<organism evidence="1 2">
    <name type="scientific">Mariniflexile soesokkakense</name>
    <dbReference type="NCBI Taxonomy" id="1343160"/>
    <lineage>
        <taxon>Bacteria</taxon>
        <taxon>Pseudomonadati</taxon>
        <taxon>Bacteroidota</taxon>
        <taxon>Flavobacteriia</taxon>
        <taxon>Flavobacteriales</taxon>
        <taxon>Flavobacteriaceae</taxon>
        <taxon>Mariniflexile</taxon>
    </lineage>
</organism>
<dbReference type="Proteomes" id="UP001416393">
    <property type="component" value="Unassembled WGS sequence"/>
</dbReference>
<dbReference type="RefSeq" id="WP_346242967.1">
    <property type="nucleotide sequence ID" value="NZ_JAZHYP010000014.1"/>
</dbReference>
<dbReference type="EMBL" id="JAZHYP010000014">
    <property type="protein sequence ID" value="MEN3325166.1"/>
    <property type="molecule type" value="Genomic_DNA"/>
</dbReference>
<proteinExistence type="predicted"/>
<protein>
    <submittedName>
        <fullName evidence="1">DUF6252 family protein</fullName>
    </submittedName>
</protein>
<keyword evidence="2" id="KW-1185">Reference proteome</keyword>
<dbReference type="PROSITE" id="PS51257">
    <property type="entry name" value="PROKAR_LIPOPROTEIN"/>
    <property type="match status" value="1"/>
</dbReference>
<sequence>MNKVTFKSIFIFSILAIIIFSCNIEPYEGEIPDAISNKNQGVFKVDFDGLTYEADNIQATLLNDVFNITGFRGNSGEALTLTVFNPSLGKHALGVTNNSLETNAAAYTEANNTGSGSWVAFSQANVSQGEINITGINEIDKTISGTFYFTGTNASISKAKEFTKGVFTNVSFEASLGGGNTNNNTFFAKVDGVEFKENLIAGIFQTLNGVSTIGISATKDNLQTIGFNLDGNILPGEYTFNTFSTPMALYNRSMSDINTGTGILKISTHDKAKKRIIGTFQFTASPFLSTGASYEITEGSFDVTYF</sequence>
<dbReference type="Pfam" id="PF19765">
    <property type="entry name" value="DUF6252"/>
    <property type="match status" value="2"/>
</dbReference>
<evidence type="ECO:0000313" key="2">
    <source>
        <dbReference type="Proteomes" id="UP001416393"/>
    </source>
</evidence>
<evidence type="ECO:0000313" key="1">
    <source>
        <dbReference type="EMBL" id="MEN3325166.1"/>
    </source>
</evidence>
<gene>
    <name evidence="1" type="ORF">VP395_15630</name>
</gene>